<dbReference type="GO" id="GO:0003677">
    <property type="term" value="F:DNA binding"/>
    <property type="evidence" value="ECO:0007669"/>
    <property type="project" value="InterPro"/>
</dbReference>
<name>A0A956SEU2_UNCEI</name>
<feature type="domain" description="HTH cro/C1-type" evidence="1">
    <location>
        <begin position="222"/>
        <end position="273"/>
    </location>
</feature>
<dbReference type="PROSITE" id="PS50943">
    <property type="entry name" value="HTH_CROC1"/>
    <property type="match status" value="1"/>
</dbReference>
<dbReference type="Proteomes" id="UP000739538">
    <property type="component" value="Unassembled WGS sequence"/>
</dbReference>
<evidence type="ECO:0000313" key="2">
    <source>
        <dbReference type="EMBL" id="MCA9757925.1"/>
    </source>
</evidence>
<reference evidence="2" key="2">
    <citation type="journal article" date="2021" name="Microbiome">
        <title>Successional dynamics and alternative stable states in a saline activated sludge microbial community over 9 years.</title>
        <authorList>
            <person name="Wang Y."/>
            <person name="Ye J."/>
            <person name="Ju F."/>
            <person name="Liu L."/>
            <person name="Boyd J.A."/>
            <person name="Deng Y."/>
            <person name="Parks D.H."/>
            <person name="Jiang X."/>
            <person name="Yin X."/>
            <person name="Woodcroft B.J."/>
            <person name="Tyson G.W."/>
            <person name="Hugenholtz P."/>
            <person name="Polz M.F."/>
            <person name="Zhang T."/>
        </authorList>
    </citation>
    <scope>NUCLEOTIDE SEQUENCE</scope>
    <source>
        <strain evidence="2">HKST-UBA02</strain>
    </source>
</reference>
<dbReference type="InterPro" id="IPR010982">
    <property type="entry name" value="Lambda_DNA-bd_dom_sf"/>
</dbReference>
<evidence type="ECO:0000313" key="3">
    <source>
        <dbReference type="Proteomes" id="UP000739538"/>
    </source>
</evidence>
<accession>A0A956SEU2</accession>
<dbReference type="InterPro" id="IPR001387">
    <property type="entry name" value="Cro/C1-type_HTH"/>
</dbReference>
<dbReference type="EMBL" id="JAGQHS010000129">
    <property type="protein sequence ID" value="MCA9757925.1"/>
    <property type="molecule type" value="Genomic_DNA"/>
</dbReference>
<dbReference type="SUPFAM" id="SSF47413">
    <property type="entry name" value="lambda repressor-like DNA-binding domains"/>
    <property type="match status" value="1"/>
</dbReference>
<reference evidence="2" key="1">
    <citation type="submission" date="2020-04" db="EMBL/GenBank/DDBJ databases">
        <authorList>
            <person name="Zhang T."/>
        </authorList>
    </citation>
    <scope>NUCLEOTIDE SEQUENCE</scope>
    <source>
        <strain evidence="2">HKST-UBA02</strain>
    </source>
</reference>
<sequence>MTNSPSTNSESRKQVFVVGRGRKSFASVPNSRVCRAKRDCLVSFRDAPSGTWVILDAKLLVRSVESWLAECDPSSPRLGRLVLLEPPDHSSVPVLRSLFREVSGDEPTYRFLPTSEVLAVLSRPAEEARDLFIGGCFDPGTDSLVLVRGNLTRIVVPLCSFEVRADTVPDPGQLQFVDCGQTVALGDYEAAAEAILYERDAEYRRRLHARRHSEDQGFGASLRRLRKQRGLSRGDFPGISAKTVARIERGEMEPGHRSRQAIEDRLGLTFEEIASY</sequence>
<proteinExistence type="predicted"/>
<organism evidence="2 3">
    <name type="scientific">Eiseniibacteriota bacterium</name>
    <dbReference type="NCBI Taxonomy" id="2212470"/>
    <lineage>
        <taxon>Bacteria</taxon>
        <taxon>Candidatus Eiseniibacteriota</taxon>
    </lineage>
</organism>
<dbReference type="AlphaFoldDB" id="A0A956SEU2"/>
<comment type="caution">
    <text evidence="2">The sequence shown here is derived from an EMBL/GenBank/DDBJ whole genome shotgun (WGS) entry which is preliminary data.</text>
</comment>
<evidence type="ECO:0000259" key="1">
    <source>
        <dbReference type="PROSITE" id="PS50943"/>
    </source>
</evidence>
<dbReference type="CDD" id="cd00093">
    <property type="entry name" value="HTH_XRE"/>
    <property type="match status" value="1"/>
</dbReference>
<gene>
    <name evidence="2" type="ORF">KDA27_19190</name>
</gene>
<dbReference type="Gene3D" id="1.10.260.40">
    <property type="entry name" value="lambda repressor-like DNA-binding domains"/>
    <property type="match status" value="1"/>
</dbReference>
<dbReference type="SMART" id="SM00530">
    <property type="entry name" value="HTH_XRE"/>
    <property type="match status" value="1"/>
</dbReference>
<protein>
    <submittedName>
        <fullName evidence="2">Helix-turn-helix transcriptional regulator</fullName>
    </submittedName>
</protein>